<dbReference type="Proteomes" id="UP000030700">
    <property type="component" value="Unassembled WGS sequence"/>
</dbReference>
<accession>A0A081BT11</accession>
<gene>
    <name evidence="1" type="ORF">U14_05829</name>
</gene>
<organism evidence="1">
    <name type="scientific">Candidatus Moduliflexus flocculans</name>
    <dbReference type="NCBI Taxonomy" id="1499966"/>
    <lineage>
        <taxon>Bacteria</taxon>
        <taxon>Candidatus Moduliflexota</taxon>
        <taxon>Candidatus Moduliflexia</taxon>
        <taxon>Candidatus Moduliflexales</taxon>
        <taxon>Candidatus Moduliflexaceae</taxon>
    </lineage>
</organism>
<dbReference type="AlphaFoldDB" id="A0A081BT11"/>
<dbReference type="STRING" id="1499966.U14_05829"/>
<evidence type="ECO:0000313" key="2">
    <source>
        <dbReference type="Proteomes" id="UP000030700"/>
    </source>
</evidence>
<evidence type="ECO:0000313" key="1">
    <source>
        <dbReference type="EMBL" id="GAK54542.1"/>
    </source>
</evidence>
<protein>
    <submittedName>
        <fullName evidence="1">Tetratricopeptide repeat domain protein</fullName>
    </submittedName>
</protein>
<sequence length="115" mass="13583">MNARFHTYKSDQHFLYEMDYRAYFAEVHRDQIGLYLYDGDHSYDNQLNGLRIAEPFFSENCCIVVDDTNRADPYQATLDFIKTSANAYRILLDQKTCIPDHPTFWDGIMILQRVS</sequence>
<dbReference type="Pfam" id="PF13578">
    <property type="entry name" value="Methyltransf_24"/>
    <property type="match status" value="1"/>
</dbReference>
<reference evidence="1" key="1">
    <citation type="journal article" date="2015" name="PeerJ">
        <title>First genomic representation of candidate bacterial phylum KSB3 points to enhanced environmental sensing as a trigger of wastewater bulking.</title>
        <authorList>
            <person name="Sekiguchi Y."/>
            <person name="Ohashi A."/>
            <person name="Parks D.H."/>
            <person name="Yamauchi T."/>
            <person name="Tyson G.W."/>
            <person name="Hugenholtz P."/>
        </authorList>
    </citation>
    <scope>NUCLEOTIDE SEQUENCE [LARGE SCALE GENOMIC DNA]</scope>
</reference>
<proteinExistence type="predicted"/>
<dbReference type="HOGENOM" id="CLU_2104179_0_0_0"/>
<name>A0A081BT11_9BACT</name>
<keyword evidence="2" id="KW-1185">Reference proteome</keyword>
<dbReference type="EMBL" id="DF820461">
    <property type="protein sequence ID" value="GAK54542.1"/>
    <property type="molecule type" value="Genomic_DNA"/>
</dbReference>